<organism evidence="1">
    <name type="scientific">Lygus hesperus</name>
    <name type="common">Western plant bug</name>
    <dbReference type="NCBI Taxonomy" id="30085"/>
    <lineage>
        <taxon>Eukaryota</taxon>
        <taxon>Metazoa</taxon>
        <taxon>Ecdysozoa</taxon>
        <taxon>Arthropoda</taxon>
        <taxon>Hexapoda</taxon>
        <taxon>Insecta</taxon>
        <taxon>Pterygota</taxon>
        <taxon>Neoptera</taxon>
        <taxon>Paraneoptera</taxon>
        <taxon>Hemiptera</taxon>
        <taxon>Heteroptera</taxon>
        <taxon>Panheteroptera</taxon>
        <taxon>Cimicomorpha</taxon>
        <taxon>Miridae</taxon>
        <taxon>Mirini</taxon>
        <taxon>Lygus</taxon>
    </lineage>
</organism>
<proteinExistence type="predicted"/>
<reference evidence="1" key="2">
    <citation type="submission" date="2014-07" db="EMBL/GenBank/DDBJ databases">
        <authorList>
            <person name="Hull J."/>
        </authorList>
    </citation>
    <scope>NUCLEOTIDE SEQUENCE</scope>
</reference>
<dbReference type="PANTHER" id="PTHR46466">
    <property type="entry name" value="GLYOXALASE DOMAIN-CONTAINING PROTEIN 4"/>
    <property type="match status" value="1"/>
</dbReference>
<evidence type="ECO:0000313" key="2">
    <source>
        <dbReference type="EMBL" id="JAG53536.1"/>
    </source>
</evidence>
<gene>
    <name evidence="1" type="primary">Glod4_1</name>
    <name evidence="1" type="ORF">CM83_99981</name>
</gene>
<protein>
    <submittedName>
        <fullName evidence="1">Glyoxalase domain-containing protein 4</fullName>
    </submittedName>
</protein>
<accession>A0A0A9Z8K1</accession>
<dbReference type="EMBL" id="GBHO01005494">
    <property type="protein sequence ID" value="JAG38110.1"/>
    <property type="molecule type" value="Transcribed_RNA"/>
</dbReference>
<evidence type="ECO:0000313" key="1">
    <source>
        <dbReference type="EMBL" id="JAG38110.1"/>
    </source>
</evidence>
<dbReference type="PANTHER" id="PTHR46466:SF1">
    <property type="entry name" value="GLYOXALASE DOMAIN-CONTAINING PROTEIN 4"/>
    <property type="match status" value="1"/>
</dbReference>
<sequence>IISSNLVLPRRRFCSAFSSTSWQMLFFGIRPVHFTYVINDRRAHSFFFRSVLEMKVLRHIEVSRPASTACPERFTNRWCKTVFGYGPEPSHFGIALIYFYREVNCGRNEWIGATIKSLSAIARAKAMGFPMVNVDDRSFNVSSPNGRIYNLVDEQHQHCDPFAEIYLRVTDLKASLEFWNEILYVNVISRTSKEFTLFFGNKNIRLKYVKTDKEVEQSFAHMSYTAPFSSLKIIQERCPAKYILQPLSRISQPERGADHLLILKEPNGNAHFFYDRESFNRICKYDPKAEIRWDLSVEYENKCQPPSDYLAKMNSSELVELIQTKFNSNS</sequence>
<dbReference type="InterPro" id="IPR029068">
    <property type="entry name" value="Glyas_Bleomycin-R_OHBP_Dase"/>
</dbReference>
<dbReference type="EMBL" id="GBRD01012288">
    <property type="protein sequence ID" value="JAG53536.1"/>
    <property type="molecule type" value="Transcribed_RNA"/>
</dbReference>
<reference evidence="1" key="1">
    <citation type="journal article" date="2014" name="PLoS ONE">
        <title>Transcriptome-Based Identification of ABC Transporters in the Western Tarnished Plant Bug Lygus hesperus.</title>
        <authorList>
            <person name="Hull J.J."/>
            <person name="Chaney K."/>
            <person name="Geib S.M."/>
            <person name="Fabrick J.A."/>
            <person name="Brent C.S."/>
            <person name="Walsh D."/>
            <person name="Lavine L.C."/>
        </authorList>
    </citation>
    <scope>NUCLEOTIDE SEQUENCE</scope>
</reference>
<dbReference type="Gene3D" id="3.10.180.10">
    <property type="entry name" value="2,3-Dihydroxybiphenyl 1,2-Dioxygenase, domain 1"/>
    <property type="match status" value="2"/>
</dbReference>
<feature type="non-terminal residue" evidence="1">
    <location>
        <position position="1"/>
    </location>
</feature>
<reference evidence="2" key="3">
    <citation type="submission" date="2014-09" db="EMBL/GenBank/DDBJ databases">
        <authorList>
            <person name="Magalhaes I.L.F."/>
            <person name="Oliveira U."/>
            <person name="Santos F.R."/>
            <person name="Vidigal T.H.D.A."/>
            <person name="Brescovit A.D."/>
            <person name="Santos A.J."/>
        </authorList>
    </citation>
    <scope>NUCLEOTIDE SEQUENCE</scope>
</reference>
<dbReference type="InterPro" id="IPR043193">
    <property type="entry name" value="GLOD4"/>
</dbReference>
<name>A0A0A9Z8K1_LYGHE</name>
<dbReference type="AlphaFoldDB" id="A0A0A9Z8K1"/>